<proteinExistence type="predicted"/>
<keyword evidence="2" id="KW-1185">Reference proteome</keyword>
<accession>A0ABV2AHX8</accession>
<evidence type="ECO:0000313" key="2">
    <source>
        <dbReference type="Proteomes" id="UP001439008"/>
    </source>
</evidence>
<gene>
    <name evidence="1" type="ORF">MHBO_001073</name>
</gene>
<sequence>MFSVSLFLESSCSFSALFESSSFSSWATFSLRNCILVASSTISFTKTRFVTFAALFANESDFFVSSTNALDGVIVTITTVLEFPPKAGCKIRVNFESRKGMCDKFLFCQKIFNL</sequence>
<comment type="caution">
    <text evidence="1">The sequence shown here is derived from an EMBL/GenBank/DDBJ whole genome shotgun (WGS) entry which is preliminary data.</text>
</comment>
<reference evidence="1 2" key="1">
    <citation type="journal article" date="2024" name="BMC Biol.">
        <title>Comparative genomics of Ascetosporea gives new insight into the evolutionary basis for animal parasitism in Rhizaria.</title>
        <authorList>
            <person name="Hiltunen Thoren M."/>
            <person name="Onut-Brannstrom I."/>
            <person name="Alfjorden A."/>
            <person name="Peckova H."/>
            <person name="Swords F."/>
            <person name="Hooper C."/>
            <person name="Holzer A.S."/>
            <person name="Bass D."/>
            <person name="Burki F."/>
        </authorList>
    </citation>
    <scope>NUCLEOTIDE SEQUENCE [LARGE SCALE GENOMIC DNA]</scope>
    <source>
        <strain evidence="1">20-A016</strain>
    </source>
</reference>
<dbReference type="EMBL" id="JBDODL010000227">
    <property type="protein sequence ID" value="MES1919212.1"/>
    <property type="molecule type" value="Genomic_DNA"/>
</dbReference>
<organism evidence="1 2">
    <name type="scientific">Bonamia ostreae</name>
    <dbReference type="NCBI Taxonomy" id="126728"/>
    <lineage>
        <taxon>Eukaryota</taxon>
        <taxon>Sar</taxon>
        <taxon>Rhizaria</taxon>
        <taxon>Endomyxa</taxon>
        <taxon>Ascetosporea</taxon>
        <taxon>Haplosporida</taxon>
        <taxon>Bonamia</taxon>
    </lineage>
</organism>
<dbReference type="Proteomes" id="UP001439008">
    <property type="component" value="Unassembled WGS sequence"/>
</dbReference>
<protein>
    <submittedName>
        <fullName evidence="1">Uncharacterized protein</fullName>
    </submittedName>
</protein>
<name>A0ABV2AHX8_9EUKA</name>
<evidence type="ECO:0000313" key="1">
    <source>
        <dbReference type="EMBL" id="MES1919212.1"/>
    </source>
</evidence>